<keyword evidence="2" id="KW-0812">Transmembrane</keyword>
<evidence type="ECO:0000313" key="11">
    <source>
        <dbReference type="Proteomes" id="UP000749559"/>
    </source>
</evidence>
<dbReference type="PANTHER" id="PTHR16501">
    <property type="entry name" value="TRANSPORT AND GOLGI ORGANIZATION PROTEIN 11"/>
    <property type="match status" value="1"/>
</dbReference>
<evidence type="ECO:0000256" key="4">
    <source>
        <dbReference type="ARBA" id="ARBA00022989"/>
    </source>
</evidence>
<reference evidence="10" key="1">
    <citation type="submission" date="2022-03" db="EMBL/GenBank/DDBJ databases">
        <authorList>
            <person name="Martin C."/>
        </authorList>
    </citation>
    <scope>NUCLEOTIDE SEQUENCE</scope>
</reference>
<dbReference type="GO" id="GO:0000266">
    <property type="term" value="P:mitochondrial fission"/>
    <property type="evidence" value="ECO:0007669"/>
    <property type="project" value="UniProtKB-UniRule"/>
</dbReference>
<evidence type="ECO:0000256" key="3">
    <source>
        <dbReference type="ARBA" id="ARBA00022787"/>
    </source>
</evidence>
<comment type="similarity">
    <text evidence="1 9">Belongs to the Tango11 family.</text>
</comment>
<dbReference type="AlphaFoldDB" id="A0A8J1UBH8"/>
<keyword evidence="4" id="KW-1133">Transmembrane helix</keyword>
<organism evidence="10 11">
    <name type="scientific">Owenia fusiformis</name>
    <name type="common">Polychaete worm</name>
    <dbReference type="NCBI Taxonomy" id="6347"/>
    <lineage>
        <taxon>Eukaryota</taxon>
        <taxon>Metazoa</taxon>
        <taxon>Spiralia</taxon>
        <taxon>Lophotrochozoa</taxon>
        <taxon>Annelida</taxon>
        <taxon>Polychaeta</taxon>
        <taxon>Sedentaria</taxon>
        <taxon>Canalipalpata</taxon>
        <taxon>Sabellida</taxon>
        <taxon>Oweniida</taxon>
        <taxon>Oweniidae</taxon>
        <taxon>Owenia</taxon>
    </lineage>
</organism>
<keyword evidence="3 9" id="KW-1000">Mitochondrion outer membrane</keyword>
<evidence type="ECO:0000256" key="2">
    <source>
        <dbReference type="ARBA" id="ARBA00022692"/>
    </source>
</evidence>
<dbReference type="Proteomes" id="UP000749559">
    <property type="component" value="Unassembled WGS sequence"/>
</dbReference>
<accession>A0A8J1UBH8</accession>
<sequence length="223" mass="25713">MSLLPPEYDEVQPQYYDPSFTADISNQMRIPETISVHDDQQQEEREQWKYSAGEKVGNTRRSMIVPDKIVIAGDEKHVGLKKDLPLNFDDTFIPNMSQHVGITTPPRVLTLEEQSFPTVEEMEEVKQQHLRSMPEHNGVIIQSKSPSQPIPYTPGVTPLDGSLLVEDEVDDVTALRRQVSKLTRRVMHLEEDNQAKSNRDLILYPVIVLYFIMRFGQWLIRTN</sequence>
<evidence type="ECO:0000256" key="5">
    <source>
        <dbReference type="ARBA" id="ARBA00023054"/>
    </source>
</evidence>
<dbReference type="InterPro" id="IPR008518">
    <property type="entry name" value="Mff/Tango-11"/>
</dbReference>
<dbReference type="PANTHER" id="PTHR16501:SF6">
    <property type="entry name" value="TRANSPORT AND GOLGI ORGANIZATION PROTEIN 11"/>
    <property type="match status" value="1"/>
</dbReference>
<name>A0A8J1UBH8_OWEFU</name>
<keyword evidence="11" id="KW-1185">Reference proteome</keyword>
<dbReference type="GO" id="GO:0090141">
    <property type="term" value="P:positive regulation of mitochondrial fission"/>
    <property type="evidence" value="ECO:0007669"/>
    <property type="project" value="UniProtKB-UniRule"/>
</dbReference>
<evidence type="ECO:0000256" key="7">
    <source>
        <dbReference type="ARBA" id="ARBA00023136"/>
    </source>
</evidence>
<keyword evidence="6 9" id="KW-0496">Mitochondrion</keyword>
<dbReference type="GO" id="GO:0005777">
    <property type="term" value="C:peroxisome"/>
    <property type="evidence" value="ECO:0007669"/>
    <property type="project" value="UniProtKB-SubCell"/>
</dbReference>
<keyword evidence="8 9" id="KW-0576">Peroxisome</keyword>
<gene>
    <name evidence="10" type="ORF">OFUS_LOCUS1589</name>
</gene>
<evidence type="ECO:0000256" key="6">
    <source>
        <dbReference type="ARBA" id="ARBA00023128"/>
    </source>
</evidence>
<dbReference type="InterPro" id="IPR039433">
    <property type="entry name" value="Mff-like_dom"/>
</dbReference>
<dbReference type="GO" id="GO:0005741">
    <property type="term" value="C:mitochondrial outer membrane"/>
    <property type="evidence" value="ECO:0007669"/>
    <property type="project" value="UniProtKB-SubCell"/>
</dbReference>
<evidence type="ECO:0000313" key="10">
    <source>
        <dbReference type="EMBL" id="CAH1774068.1"/>
    </source>
</evidence>
<evidence type="ECO:0000256" key="1">
    <source>
        <dbReference type="ARBA" id="ARBA00009806"/>
    </source>
</evidence>
<evidence type="ECO:0000256" key="8">
    <source>
        <dbReference type="ARBA" id="ARBA00023140"/>
    </source>
</evidence>
<dbReference type="OrthoDB" id="5986838at2759"/>
<dbReference type="GO" id="GO:0090314">
    <property type="term" value="P:positive regulation of protein targeting to membrane"/>
    <property type="evidence" value="ECO:0007669"/>
    <property type="project" value="UniProtKB-UniRule"/>
</dbReference>
<comment type="subcellular location">
    <subcellularLocation>
        <location evidence="9">Mitochondrion outer membrane</location>
        <topology evidence="9">Single-pass type IV membrane protein</topology>
    </subcellularLocation>
    <subcellularLocation>
        <location evidence="9">Peroxisome</location>
    </subcellularLocation>
</comment>
<comment type="function">
    <text evidence="9">Plays a role in mitochondrial and peroxisomal fission. Promotes the recruitment and association of the fission mediator dynamin-related protein 1 (DNM1L) to the mitochondrial surface.</text>
</comment>
<evidence type="ECO:0000256" key="9">
    <source>
        <dbReference type="RuleBase" id="RU368040"/>
    </source>
</evidence>
<dbReference type="Pfam" id="PF05644">
    <property type="entry name" value="Miff"/>
    <property type="match status" value="2"/>
</dbReference>
<comment type="caution">
    <text evidence="10">The sequence shown here is derived from an EMBL/GenBank/DDBJ whole genome shotgun (WGS) entry which is preliminary data.</text>
</comment>
<protein>
    <recommendedName>
        <fullName evidence="9">Mitochondrial fission factor</fullName>
    </recommendedName>
</protein>
<keyword evidence="7" id="KW-0472">Membrane</keyword>
<dbReference type="EMBL" id="CAIIXF020000001">
    <property type="protein sequence ID" value="CAH1774068.1"/>
    <property type="molecule type" value="Genomic_DNA"/>
</dbReference>
<keyword evidence="5" id="KW-0175">Coiled coil</keyword>
<proteinExistence type="inferred from homology"/>